<sequence length="998" mass="105388">MGKSKKKSGVQVVAAPAAMPPPKFAKKGKRGAEEPTEIPVNLKKQKKTGVLKKEEKKTKKIVHNPLPKEDNGTSEETISSESSDGELGSKLSAKSSAVAPKNGSVKKMKKADAKVSKMDEGLSDDGVDDGSAEEGSDGEPSEVQESKQSADDSEEDSPDEDSSDEESEDEKPTKSLKKAKTPVSQSGEKTKTLFLGNLSFDAGEDDVTDFFKDVGEIVSIRLAKSENGKSRGFGHVEFATEGEARKALALNGEEMLGRQVKLDLAREKGASTPQSGKNNSDQKVGRGGESQTVFVKGFDRSLDEDQIRTSLEEHFGSCGEITRISVPKEYETGAPRGIAYIDFKDKDGFDLALDLNGSSLGDHPLTVDGAKPRYFCFSFSSLRSPIYTKMGKSSKKSSMEIAAAPVTLSPAKSAKKGKRDAEESIENPVSLKKQKKEVVKEVPKQEDKKTKRTKKTLPVVPPKVESTSSEETTSSESSDEEPVSKVVSKLPASASKNGSVKRKKESSSSESESDSDSEEEKAKTTKTTLPVKKLPTAAVKNGTAVVAKKAESSDNSSEDSSSEDDTGKVVAVPVQSKQPSKAPVSISKKKEDSSDSSESDSEDEKPTSVPKAAPAALKAAASKEESSDSSDSDSGTDEDSVPAAKPAAKPALAKGKDTKQAAAKVAKKDSSSDEEDDDSSDESSDEEPSKVQQIKQDTDVEMKDTQAAKSEKKEVKTPAPKASTGGTKTLFVGNLSFDAGQDDVKGFFQDVAEVVDVRLACSEDGSFRGFGHVEFATDVDAEKALELNGQELFGRQVRLDLARERGAFTPQSGRDNNSYQKGGRGSESQTVFIKGFDRSLDEDQVRSSLEQHFGSCGEITRISVPKDYETGGPKGIAYIDFKDKDAFNGALELNGSALGDYYLTVDEAKPRGDSGSFGSGGFSGGGRSGSRSGRDGGSFGSGGRSGGRDGGRFGGRGRGGFGGGRGGGGGRGRGGGRTPGRPSMATPGTGKKTTFGDD</sequence>
<feature type="region of interest" description="Disordered" evidence="3">
    <location>
        <begin position="805"/>
        <end position="827"/>
    </location>
</feature>
<feature type="compositionally biased region" description="Basic and acidic residues" evidence="3">
    <location>
        <begin position="696"/>
        <end position="716"/>
    </location>
</feature>
<dbReference type="InterPro" id="IPR012677">
    <property type="entry name" value="Nucleotide-bd_a/b_plait_sf"/>
</dbReference>
<dbReference type="PANTHER" id="PTHR23236">
    <property type="entry name" value="EUKARYOTIC TRANSLATION INITIATION FACTOR 4B/4H"/>
    <property type="match status" value="1"/>
</dbReference>
<feature type="region of interest" description="Disordered" evidence="3">
    <location>
        <begin position="405"/>
        <end position="729"/>
    </location>
</feature>
<feature type="compositionally biased region" description="Acidic residues" evidence="3">
    <location>
        <begin position="121"/>
        <end position="142"/>
    </location>
</feature>
<dbReference type="PANTHER" id="PTHR23236:SF11">
    <property type="entry name" value="EUKARYOTIC TRANSLATION INITIATION FACTOR 4H"/>
    <property type="match status" value="1"/>
</dbReference>
<keyword evidence="6" id="KW-1185">Reference proteome</keyword>
<feature type="compositionally biased region" description="Polar residues" evidence="3">
    <location>
        <begin position="809"/>
        <end position="827"/>
    </location>
</feature>
<evidence type="ECO:0000256" key="3">
    <source>
        <dbReference type="SAM" id="MobiDB-lite"/>
    </source>
</evidence>
<feature type="compositionally biased region" description="Polar residues" evidence="3">
    <location>
        <begin position="271"/>
        <end position="282"/>
    </location>
</feature>
<feature type="compositionally biased region" description="Low complexity" evidence="3">
    <location>
        <begin position="456"/>
        <end position="476"/>
    </location>
</feature>
<feature type="region of interest" description="Disordered" evidence="3">
    <location>
        <begin position="1"/>
        <end position="191"/>
    </location>
</feature>
<dbReference type="PROSITE" id="PS50102">
    <property type="entry name" value="RRM"/>
    <property type="match status" value="4"/>
</dbReference>
<feature type="compositionally biased region" description="Acidic residues" evidence="3">
    <location>
        <begin position="672"/>
        <end position="686"/>
    </location>
</feature>
<protein>
    <recommendedName>
        <fullName evidence="4">RRM domain-containing protein</fullName>
    </recommendedName>
</protein>
<feature type="compositionally biased region" description="Gly residues" evidence="3">
    <location>
        <begin position="915"/>
        <end position="928"/>
    </location>
</feature>
<feature type="region of interest" description="Disordered" evidence="3">
    <location>
        <begin position="912"/>
        <end position="998"/>
    </location>
</feature>
<feature type="compositionally biased region" description="Acidic residues" evidence="3">
    <location>
        <begin position="627"/>
        <end position="640"/>
    </location>
</feature>
<gene>
    <name evidence="5" type="ORF">SI8410_11016085</name>
</gene>
<proteinExistence type="predicted"/>
<feature type="compositionally biased region" description="Gly residues" evidence="3">
    <location>
        <begin position="952"/>
        <end position="978"/>
    </location>
</feature>
<feature type="compositionally biased region" description="Low complexity" evidence="3">
    <location>
        <begin position="642"/>
        <end position="653"/>
    </location>
</feature>
<dbReference type="Gene3D" id="3.30.70.330">
    <property type="match status" value="4"/>
</dbReference>
<dbReference type="SUPFAM" id="SSF54928">
    <property type="entry name" value="RNA-binding domain, RBD"/>
    <property type="match status" value="4"/>
</dbReference>
<feature type="compositionally biased region" description="Low complexity" evidence="3">
    <location>
        <begin position="611"/>
        <end position="620"/>
    </location>
</feature>
<feature type="compositionally biased region" description="Acidic residues" evidence="3">
    <location>
        <begin position="594"/>
        <end position="603"/>
    </location>
</feature>
<dbReference type="InterPro" id="IPR034350">
    <property type="entry name" value="NUCL_RRM2"/>
</dbReference>
<dbReference type="SMART" id="SM00360">
    <property type="entry name" value="RRM"/>
    <property type="match status" value="4"/>
</dbReference>
<dbReference type="OrthoDB" id="439808at2759"/>
<accession>A0A7I8L5T7</accession>
<evidence type="ECO:0000313" key="6">
    <source>
        <dbReference type="Proteomes" id="UP000663760"/>
    </source>
</evidence>
<feature type="compositionally biased region" description="Basic and acidic residues" evidence="3">
    <location>
        <begin position="110"/>
        <end position="120"/>
    </location>
</feature>
<dbReference type="AlphaFoldDB" id="A0A7I8L5T7"/>
<reference evidence="5" key="1">
    <citation type="submission" date="2020-02" db="EMBL/GenBank/DDBJ databases">
        <authorList>
            <person name="Scholz U."/>
            <person name="Mascher M."/>
            <person name="Fiebig A."/>
        </authorList>
    </citation>
    <scope>NUCLEOTIDE SEQUENCE</scope>
</reference>
<dbReference type="CDD" id="cd12451">
    <property type="entry name" value="RRM2_NUCLs"/>
    <property type="match status" value="1"/>
</dbReference>
<feature type="domain" description="RRM" evidence="4">
    <location>
        <begin position="728"/>
        <end position="804"/>
    </location>
</feature>
<evidence type="ECO:0000256" key="1">
    <source>
        <dbReference type="ARBA" id="ARBA00022884"/>
    </source>
</evidence>
<dbReference type="InterPro" id="IPR000504">
    <property type="entry name" value="RRM_dom"/>
</dbReference>
<organism evidence="5 6">
    <name type="scientific">Spirodela intermedia</name>
    <name type="common">Intermediate duckweed</name>
    <dbReference type="NCBI Taxonomy" id="51605"/>
    <lineage>
        <taxon>Eukaryota</taxon>
        <taxon>Viridiplantae</taxon>
        <taxon>Streptophyta</taxon>
        <taxon>Embryophyta</taxon>
        <taxon>Tracheophyta</taxon>
        <taxon>Spermatophyta</taxon>
        <taxon>Magnoliopsida</taxon>
        <taxon>Liliopsida</taxon>
        <taxon>Araceae</taxon>
        <taxon>Lemnoideae</taxon>
        <taxon>Spirodela</taxon>
    </lineage>
</organism>
<feature type="compositionally biased region" description="Gly residues" evidence="3">
    <location>
        <begin position="935"/>
        <end position="945"/>
    </location>
</feature>
<dbReference type="InterPro" id="IPR035979">
    <property type="entry name" value="RBD_domain_sf"/>
</dbReference>
<keyword evidence="1 2" id="KW-0694">RNA-binding</keyword>
<feature type="domain" description="RRM" evidence="4">
    <location>
        <begin position="829"/>
        <end position="910"/>
    </location>
</feature>
<evidence type="ECO:0000259" key="4">
    <source>
        <dbReference type="PROSITE" id="PS50102"/>
    </source>
</evidence>
<feature type="compositionally biased region" description="Basic and acidic residues" evidence="3">
    <location>
        <begin position="436"/>
        <end position="449"/>
    </location>
</feature>
<evidence type="ECO:0000256" key="2">
    <source>
        <dbReference type="PROSITE-ProRule" id="PRU00176"/>
    </source>
</evidence>
<name>A0A7I8L5T7_SPIIN</name>
<feature type="region of interest" description="Disordered" evidence="3">
    <location>
        <begin position="261"/>
        <end position="287"/>
    </location>
</feature>
<dbReference type="Pfam" id="PF00076">
    <property type="entry name" value="RRM_1"/>
    <property type="match status" value="4"/>
</dbReference>
<dbReference type="GO" id="GO:0003723">
    <property type="term" value="F:RNA binding"/>
    <property type="evidence" value="ECO:0007669"/>
    <property type="project" value="UniProtKB-UniRule"/>
</dbReference>
<feature type="compositionally biased region" description="Acidic residues" evidence="3">
    <location>
        <begin position="151"/>
        <end position="169"/>
    </location>
</feature>
<feature type="compositionally biased region" description="Low complexity" evidence="3">
    <location>
        <begin position="525"/>
        <end position="537"/>
    </location>
</feature>
<dbReference type="EMBL" id="LR746274">
    <property type="protein sequence ID" value="CAA7405407.1"/>
    <property type="molecule type" value="Genomic_DNA"/>
</dbReference>
<evidence type="ECO:0000313" key="5">
    <source>
        <dbReference type="EMBL" id="CAA7405407.1"/>
    </source>
</evidence>
<feature type="domain" description="RRM" evidence="4">
    <location>
        <begin position="291"/>
        <end position="372"/>
    </location>
</feature>
<feature type="domain" description="RRM" evidence="4">
    <location>
        <begin position="191"/>
        <end position="267"/>
    </location>
</feature>
<dbReference type="Proteomes" id="UP000663760">
    <property type="component" value="Chromosome 11"/>
</dbReference>